<name>A0ACC3CTT0_9PEZI</name>
<accession>A0ACC3CTT0</accession>
<protein>
    <submittedName>
        <fullName evidence="1">Uncharacterized protein</fullName>
    </submittedName>
</protein>
<gene>
    <name evidence="1" type="ORF">LTS18_001281</name>
</gene>
<dbReference type="Proteomes" id="UP001186974">
    <property type="component" value="Unassembled WGS sequence"/>
</dbReference>
<reference evidence="1" key="1">
    <citation type="submission" date="2024-09" db="EMBL/GenBank/DDBJ databases">
        <title>Black Yeasts Isolated from many extreme environments.</title>
        <authorList>
            <person name="Coleine C."/>
            <person name="Stajich J.E."/>
            <person name="Selbmann L."/>
        </authorList>
    </citation>
    <scope>NUCLEOTIDE SEQUENCE</scope>
    <source>
        <strain evidence="1">CCFEE 5737</strain>
    </source>
</reference>
<comment type="caution">
    <text evidence="1">The sequence shown here is derived from an EMBL/GenBank/DDBJ whole genome shotgun (WGS) entry which is preliminary data.</text>
</comment>
<proteinExistence type="predicted"/>
<keyword evidence="2" id="KW-1185">Reference proteome</keyword>
<sequence length="96" mass="10894">MPPPLLNSTVMKEIAKERSCTAAQVALAWNMERGAVVIPKSKHERYIEENLGSLNCQLLEQDYPRIEELGKQWLTRMNNPGDGWGVHLFKGLDDSE</sequence>
<evidence type="ECO:0000313" key="2">
    <source>
        <dbReference type="Proteomes" id="UP001186974"/>
    </source>
</evidence>
<dbReference type="EMBL" id="JAWDJW010011935">
    <property type="protein sequence ID" value="KAK3044441.1"/>
    <property type="molecule type" value="Genomic_DNA"/>
</dbReference>
<evidence type="ECO:0000313" key="1">
    <source>
        <dbReference type="EMBL" id="KAK3044441.1"/>
    </source>
</evidence>
<organism evidence="1 2">
    <name type="scientific">Coniosporium uncinatum</name>
    <dbReference type="NCBI Taxonomy" id="93489"/>
    <lineage>
        <taxon>Eukaryota</taxon>
        <taxon>Fungi</taxon>
        <taxon>Dikarya</taxon>
        <taxon>Ascomycota</taxon>
        <taxon>Pezizomycotina</taxon>
        <taxon>Dothideomycetes</taxon>
        <taxon>Dothideomycetes incertae sedis</taxon>
        <taxon>Coniosporium</taxon>
    </lineage>
</organism>